<dbReference type="AlphaFoldDB" id="A0A9D3SJ55"/>
<sequence length="122" mass="13991">MHVVDSETAVLELRAEDSAEYVLKVLRTVEFMPYVVFIAAPEFETLKAMHKAVVDAGITTKLLRDEDLKKRVDESARIQQTYRHYFDLTGVNDNLDTAFETLKAALDRPSSEPQWVPVSWVY</sequence>
<evidence type="ECO:0000313" key="3">
    <source>
        <dbReference type="Proteomes" id="UP000824219"/>
    </source>
</evidence>
<dbReference type="PROSITE" id="PS50052">
    <property type="entry name" value="GUANYLATE_KINASE_2"/>
    <property type="match status" value="1"/>
</dbReference>
<dbReference type="Pfam" id="PF00625">
    <property type="entry name" value="Guanylate_kin"/>
    <property type="match status" value="1"/>
</dbReference>
<dbReference type="EMBL" id="JAHKSW010000012">
    <property type="protein sequence ID" value="KAG7325685.1"/>
    <property type="molecule type" value="Genomic_DNA"/>
</dbReference>
<dbReference type="Proteomes" id="UP000824219">
    <property type="component" value="Linkage Group LG12"/>
</dbReference>
<dbReference type="PANTHER" id="PTHR23122">
    <property type="entry name" value="MEMBRANE-ASSOCIATED GUANYLATE KINASE MAGUK"/>
    <property type="match status" value="1"/>
</dbReference>
<evidence type="ECO:0000259" key="1">
    <source>
        <dbReference type="PROSITE" id="PS50052"/>
    </source>
</evidence>
<feature type="domain" description="Guanylate kinase-like" evidence="1">
    <location>
        <begin position="1"/>
        <end position="107"/>
    </location>
</feature>
<dbReference type="Gene3D" id="3.40.50.300">
    <property type="entry name" value="P-loop containing nucleotide triphosphate hydrolases"/>
    <property type="match status" value="1"/>
</dbReference>
<comment type="caution">
    <text evidence="2">The sequence shown here is derived from an EMBL/GenBank/DDBJ whole genome shotgun (WGS) entry which is preliminary data.</text>
</comment>
<name>A0A9D3SJ55_9TELE</name>
<dbReference type="InterPro" id="IPR008145">
    <property type="entry name" value="GK/Ca_channel_bsu"/>
</dbReference>
<dbReference type="InterPro" id="IPR050716">
    <property type="entry name" value="MAGUK"/>
</dbReference>
<accession>A0A9D3SJ55</accession>
<gene>
    <name evidence="2" type="ORF">KOW79_010610</name>
</gene>
<organism evidence="2 3">
    <name type="scientific">Hemibagrus wyckioides</name>
    <dbReference type="NCBI Taxonomy" id="337641"/>
    <lineage>
        <taxon>Eukaryota</taxon>
        <taxon>Metazoa</taxon>
        <taxon>Chordata</taxon>
        <taxon>Craniata</taxon>
        <taxon>Vertebrata</taxon>
        <taxon>Euteleostomi</taxon>
        <taxon>Actinopterygii</taxon>
        <taxon>Neopterygii</taxon>
        <taxon>Teleostei</taxon>
        <taxon>Ostariophysi</taxon>
        <taxon>Siluriformes</taxon>
        <taxon>Bagridae</taxon>
        <taxon>Hemibagrus</taxon>
    </lineage>
</organism>
<reference evidence="2 3" key="1">
    <citation type="submission" date="2021-06" db="EMBL/GenBank/DDBJ databases">
        <title>Chromosome-level genome assembly of the red-tail catfish (Hemibagrus wyckioides).</title>
        <authorList>
            <person name="Shao F."/>
        </authorList>
    </citation>
    <scope>NUCLEOTIDE SEQUENCE [LARGE SCALE GENOMIC DNA]</scope>
    <source>
        <strain evidence="2">EC202008001</strain>
        <tissue evidence="2">Blood</tissue>
    </source>
</reference>
<proteinExistence type="predicted"/>
<evidence type="ECO:0000313" key="2">
    <source>
        <dbReference type="EMBL" id="KAG7325685.1"/>
    </source>
</evidence>
<dbReference type="SUPFAM" id="SSF52540">
    <property type="entry name" value="P-loop containing nucleoside triphosphate hydrolases"/>
    <property type="match status" value="1"/>
</dbReference>
<protein>
    <recommendedName>
        <fullName evidence="1">Guanylate kinase-like domain-containing protein</fullName>
    </recommendedName>
</protein>
<keyword evidence="3" id="KW-1185">Reference proteome</keyword>
<dbReference type="InterPro" id="IPR008144">
    <property type="entry name" value="Guanylate_kin-like_dom"/>
</dbReference>
<dbReference type="InterPro" id="IPR027417">
    <property type="entry name" value="P-loop_NTPase"/>
</dbReference>
<dbReference type="OrthoDB" id="8849617at2759"/>